<gene>
    <name evidence="1" type="ORF">M407DRAFT_26751</name>
</gene>
<dbReference type="AlphaFoldDB" id="A0A0C3LR13"/>
<reference evidence="2" key="2">
    <citation type="submission" date="2015-01" db="EMBL/GenBank/DDBJ databases">
        <title>Evolutionary Origins and Diversification of the Mycorrhizal Mutualists.</title>
        <authorList>
            <consortium name="DOE Joint Genome Institute"/>
            <consortium name="Mycorrhizal Genomics Consortium"/>
            <person name="Kohler A."/>
            <person name="Kuo A."/>
            <person name="Nagy L.G."/>
            <person name="Floudas D."/>
            <person name="Copeland A."/>
            <person name="Barry K.W."/>
            <person name="Cichocki N."/>
            <person name="Veneault-Fourrey C."/>
            <person name="LaButti K."/>
            <person name="Lindquist E.A."/>
            <person name="Lipzen A."/>
            <person name="Lundell T."/>
            <person name="Morin E."/>
            <person name="Murat C."/>
            <person name="Riley R."/>
            <person name="Ohm R."/>
            <person name="Sun H."/>
            <person name="Tunlid A."/>
            <person name="Henrissat B."/>
            <person name="Grigoriev I.V."/>
            <person name="Hibbett D.S."/>
            <person name="Martin F."/>
        </authorList>
    </citation>
    <scope>NUCLEOTIDE SEQUENCE [LARGE SCALE GENOMIC DNA]</scope>
    <source>
        <strain evidence="2">MUT 4182</strain>
    </source>
</reference>
<evidence type="ECO:0000313" key="2">
    <source>
        <dbReference type="Proteomes" id="UP000054248"/>
    </source>
</evidence>
<sequence length="395" mass="44710">MKNSPKPLEKPITEDFVFTGIDGLNCHQFIKAVRENALKEGKQRDYEWMADFASIRFEEEALRWFESLEDGTQSDWRVLRRAILSRYAEPAYEGAVQNQSLPDVVKFEGRGVEECQIFARWIRNKAQSEGKDENDSWMARLAFQSFTGPALQWYAHLRPDIRKSWSRLELALICQYPYSSASTLSPARIRVLDWNVRVSASESLHSLKSYDQWLAAAKERRAKWAIASDPRIVCWVLVEPGQPIPSNAIVTGQSHCGPLRYSARTWYKRDGLLVGRCGHDLGGARFAHMGKDIWDVKPFEVLVGDPTLLHWVTVPKITPADGSSHSIKHKPFLAVEGGFIGPYATGTATFISQVPMKGHVQAGKAIPTRYNAYVGSDRVEKEVDHVQVLAWAEYC</sequence>
<dbReference type="Pfam" id="PF11901">
    <property type="entry name" value="DM9"/>
    <property type="match status" value="1"/>
</dbReference>
<dbReference type="HOGENOM" id="CLU_058678_0_0_1"/>
<dbReference type="STRING" id="1051891.A0A0C3LR13"/>
<proteinExistence type="predicted"/>
<dbReference type="Proteomes" id="UP000054248">
    <property type="component" value="Unassembled WGS sequence"/>
</dbReference>
<name>A0A0C3LR13_9AGAM</name>
<dbReference type="EMBL" id="KN823075">
    <property type="protein sequence ID" value="KIO23822.1"/>
    <property type="molecule type" value="Genomic_DNA"/>
</dbReference>
<organism evidence="1 2">
    <name type="scientific">Tulasnella calospora MUT 4182</name>
    <dbReference type="NCBI Taxonomy" id="1051891"/>
    <lineage>
        <taxon>Eukaryota</taxon>
        <taxon>Fungi</taxon>
        <taxon>Dikarya</taxon>
        <taxon>Basidiomycota</taxon>
        <taxon>Agaricomycotina</taxon>
        <taxon>Agaricomycetes</taxon>
        <taxon>Cantharellales</taxon>
        <taxon>Tulasnellaceae</taxon>
        <taxon>Tulasnella</taxon>
    </lineage>
</organism>
<evidence type="ECO:0000313" key="1">
    <source>
        <dbReference type="EMBL" id="KIO23822.1"/>
    </source>
</evidence>
<keyword evidence="2" id="KW-1185">Reference proteome</keyword>
<dbReference type="PANTHER" id="PTHR31649">
    <property type="entry name" value="AGAP009604-PA"/>
    <property type="match status" value="1"/>
</dbReference>
<dbReference type="InterPro" id="IPR006616">
    <property type="entry name" value="DM9_repeat"/>
</dbReference>
<dbReference type="PANTHER" id="PTHR31649:SF1">
    <property type="entry name" value="FARNESOIC ACID O-METHYL TRANSFERASE DOMAIN-CONTAINING PROTEIN"/>
    <property type="match status" value="1"/>
</dbReference>
<accession>A0A0C3LR13</accession>
<protein>
    <submittedName>
        <fullName evidence="1">Uncharacterized protein</fullName>
    </submittedName>
</protein>
<reference evidence="1 2" key="1">
    <citation type="submission" date="2014-04" db="EMBL/GenBank/DDBJ databases">
        <authorList>
            <consortium name="DOE Joint Genome Institute"/>
            <person name="Kuo A."/>
            <person name="Girlanda M."/>
            <person name="Perotto S."/>
            <person name="Kohler A."/>
            <person name="Nagy L.G."/>
            <person name="Floudas D."/>
            <person name="Copeland A."/>
            <person name="Barry K.W."/>
            <person name="Cichocki N."/>
            <person name="Veneault-Fourrey C."/>
            <person name="LaButti K."/>
            <person name="Lindquist E.A."/>
            <person name="Lipzen A."/>
            <person name="Lundell T."/>
            <person name="Morin E."/>
            <person name="Murat C."/>
            <person name="Sun H."/>
            <person name="Tunlid A."/>
            <person name="Henrissat B."/>
            <person name="Grigoriev I.V."/>
            <person name="Hibbett D.S."/>
            <person name="Martin F."/>
            <person name="Nordberg H.P."/>
            <person name="Cantor M.N."/>
            <person name="Hua S.X."/>
        </authorList>
    </citation>
    <scope>NUCLEOTIDE SEQUENCE [LARGE SCALE GENOMIC DNA]</scope>
    <source>
        <strain evidence="1 2">MUT 4182</strain>
    </source>
</reference>
<dbReference type="OrthoDB" id="3157689at2759"/>